<accession>A0A380TER0</accession>
<protein>
    <submittedName>
        <fullName evidence="2">Uncharacterized protein</fullName>
    </submittedName>
</protein>
<dbReference type="AlphaFoldDB" id="A0A380TER0"/>
<evidence type="ECO:0000256" key="1">
    <source>
        <dbReference type="SAM" id="Phobius"/>
    </source>
</evidence>
<feature type="transmembrane region" description="Helical" evidence="1">
    <location>
        <begin position="51"/>
        <end position="73"/>
    </location>
</feature>
<feature type="transmembrane region" description="Helical" evidence="1">
    <location>
        <begin position="189"/>
        <end position="211"/>
    </location>
</feature>
<reference evidence="2" key="1">
    <citation type="submission" date="2018-07" db="EMBL/GenBank/DDBJ databases">
        <authorList>
            <person name="Quirk P.G."/>
            <person name="Krulwich T.A."/>
        </authorList>
    </citation>
    <scope>NUCLEOTIDE SEQUENCE</scope>
</reference>
<feature type="transmembrane region" description="Helical" evidence="1">
    <location>
        <begin position="273"/>
        <end position="297"/>
    </location>
</feature>
<feature type="transmembrane region" description="Helical" evidence="1">
    <location>
        <begin position="348"/>
        <end position="368"/>
    </location>
</feature>
<feature type="transmembrane region" description="Helical" evidence="1">
    <location>
        <begin position="94"/>
        <end position="116"/>
    </location>
</feature>
<evidence type="ECO:0000313" key="2">
    <source>
        <dbReference type="EMBL" id="SUS06134.1"/>
    </source>
</evidence>
<feature type="transmembrane region" description="Helical" evidence="1">
    <location>
        <begin position="388"/>
        <end position="406"/>
    </location>
</feature>
<feature type="transmembrane region" description="Helical" evidence="1">
    <location>
        <begin position="317"/>
        <end position="336"/>
    </location>
</feature>
<gene>
    <name evidence="2" type="ORF">DF3PB_2440006</name>
</gene>
<keyword evidence="1" id="KW-0812">Transmembrane</keyword>
<feature type="transmembrane region" description="Helical" evidence="1">
    <location>
        <begin position="149"/>
        <end position="168"/>
    </location>
</feature>
<organism evidence="2">
    <name type="scientific">metagenome</name>
    <dbReference type="NCBI Taxonomy" id="256318"/>
    <lineage>
        <taxon>unclassified sequences</taxon>
        <taxon>metagenomes</taxon>
    </lineage>
</organism>
<feature type="transmembrane region" description="Helical" evidence="1">
    <location>
        <begin position="231"/>
        <end position="252"/>
    </location>
</feature>
<feature type="transmembrane region" description="Helical" evidence="1">
    <location>
        <begin position="20"/>
        <end position="45"/>
    </location>
</feature>
<sequence>MLSPSSSIAYAPERSRPSLLAGTIAGLVNLAVVCALVTGLWYVLLHPNGVFALYTPMYGFSLVVAVVAAIVLIAKVAEFFPLQSLAIADPARGVLFTAIAVGIGVLIVHGLFWNFIGRFGVTYFSPWSIVAEGGVGAEFFNARENASTAIIYVLAAFLWIALFWSVSFGRWPWAGAGAGVRAWSRFATIALIATLLYVVLFHPHVCALFYPAQTMAGVTPWWAAFAQTASAYFNLGLVLCTVLWIVISDVLWEQWPWRLLDRADGPGFARGAFAFVGTIVLGAATVWIALAAMTAVWMEPFEGGQYTDAPYFRYLHAGEIAGFGMLGAFITRAYLDAPLQRLALAARLAARTLLAAAVGAVAYLFYYSSAGTALLGRVPGIGQPEDTPLVWTLLFIAVVLCQLEFFRGWPLTRMDDEGARR</sequence>
<name>A0A380TER0_9ZZZZ</name>
<proteinExistence type="predicted"/>
<keyword evidence="1" id="KW-1133">Transmembrane helix</keyword>
<dbReference type="EMBL" id="UIDG01000162">
    <property type="protein sequence ID" value="SUS06134.1"/>
    <property type="molecule type" value="Genomic_DNA"/>
</dbReference>
<keyword evidence="1" id="KW-0472">Membrane</keyword>